<gene>
    <name evidence="1" type="ORF">GCM10022226_09060</name>
</gene>
<sequence>MKAGHMGCKARADLVGQSSLNVIDERQPFPTGNAEERQVKSLAVSDSHLVPAYGCHLHTVSVRAPTTLAPDMTATIRSFHHDLSFMA</sequence>
<reference evidence="2" key="1">
    <citation type="journal article" date="2019" name="Int. J. Syst. Evol. Microbiol.">
        <title>The Global Catalogue of Microorganisms (GCM) 10K type strain sequencing project: providing services to taxonomists for standard genome sequencing and annotation.</title>
        <authorList>
            <consortium name="The Broad Institute Genomics Platform"/>
            <consortium name="The Broad Institute Genome Sequencing Center for Infectious Disease"/>
            <person name="Wu L."/>
            <person name="Ma J."/>
        </authorList>
    </citation>
    <scope>NUCLEOTIDE SEQUENCE [LARGE SCALE GENOMIC DNA]</scope>
    <source>
        <strain evidence="2">JCM 16908</strain>
    </source>
</reference>
<evidence type="ECO:0000313" key="1">
    <source>
        <dbReference type="EMBL" id="GAA3792095.1"/>
    </source>
</evidence>
<comment type="caution">
    <text evidence="1">The sequence shown here is derived from an EMBL/GenBank/DDBJ whole genome shotgun (WGS) entry which is preliminary data.</text>
</comment>
<protein>
    <submittedName>
        <fullName evidence="1">Uncharacterized protein</fullName>
    </submittedName>
</protein>
<evidence type="ECO:0000313" key="2">
    <source>
        <dbReference type="Proteomes" id="UP001500888"/>
    </source>
</evidence>
<organism evidence="1 2">
    <name type="scientific">Sphaerisporangium flaviroseum</name>
    <dbReference type="NCBI Taxonomy" id="509199"/>
    <lineage>
        <taxon>Bacteria</taxon>
        <taxon>Bacillati</taxon>
        <taxon>Actinomycetota</taxon>
        <taxon>Actinomycetes</taxon>
        <taxon>Streptosporangiales</taxon>
        <taxon>Streptosporangiaceae</taxon>
        <taxon>Sphaerisporangium</taxon>
    </lineage>
</organism>
<dbReference type="EMBL" id="BAAAZR010000001">
    <property type="protein sequence ID" value="GAA3792095.1"/>
    <property type="molecule type" value="Genomic_DNA"/>
</dbReference>
<dbReference type="Proteomes" id="UP001500888">
    <property type="component" value="Unassembled WGS sequence"/>
</dbReference>
<keyword evidence="2" id="KW-1185">Reference proteome</keyword>
<name>A0ABP7HE56_9ACTN</name>
<accession>A0ABP7HE56</accession>
<proteinExistence type="predicted"/>